<dbReference type="NCBIfam" id="NF004851">
    <property type="entry name" value="PRK06202.1"/>
    <property type="match status" value="1"/>
</dbReference>
<dbReference type="PANTHER" id="PTHR43464">
    <property type="entry name" value="METHYLTRANSFERASE"/>
    <property type="match status" value="1"/>
</dbReference>
<evidence type="ECO:0000313" key="6">
    <source>
        <dbReference type="Proteomes" id="UP001597042"/>
    </source>
</evidence>
<feature type="domain" description="Methyltransferase" evidence="4">
    <location>
        <begin position="68"/>
        <end position="150"/>
    </location>
</feature>
<dbReference type="InterPro" id="IPR029063">
    <property type="entry name" value="SAM-dependent_MTases_sf"/>
</dbReference>
<dbReference type="PANTHER" id="PTHR43464:SF19">
    <property type="entry name" value="UBIQUINONE BIOSYNTHESIS O-METHYLTRANSFERASE, MITOCHONDRIAL"/>
    <property type="match status" value="1"/>
</dbReference>
<dbReference type="InterPro" id="IPR041698">
    <property type="entry name" value="Methyltransf_25"/>
</dbReference>
<dbReference type="RefSeq" id="WP_378751699.1">
    <property type="nucleotide sequence ID" value="NZ_JBHSSV010000006.1"/>
</dbReference>
<dbReference type="GO" id="GO:0008168">
    <property type="term" value="F:methyltransferase activity"/>
    <property type="evidence" value="ECO:0007669"/>
    <property type="project" value="UniProtKB-KW"/>
</dbReference>
<accession>A0ABW2ZN41</accession>
<sequence length="236" mass="25281">MSAHTPRDLRRRDTVVRELMDDPGCDPRRLAATYSRFGIVNRLVSGWGGVYRTHLAPALRTLGRPARVLDLGSGGGDVVRHLARLARADGLRVQWTGADPDDRALAAAARRADPDVSFVCATSGDLAADGASYDAVISNHVLHHLDDELDAFAVDSLVLSSGPVLHSDIARSRTAYALYAVGISPLAPGTFLRTDGLRSIRRSFTAPELQHALGSGEWTVQEPGRFRVLAVGAGRA</sequence>
<reference evidence="6" key="1">
    <citation type="journal article" date="2019" name="Int. J. Syst. Evol. Microbiol.">
        <title>The Global Catalogue of Microorganisms (GCM) 10K type strain sequencing project: providing services to taxonomists for standard genome sequencing and annotation.</title>
        <authorList>
            <consortium name="The Broad Institute Genomics Platform"/>
            <consortium name="The Broad Institute Genome Sequencing Center for Infectious Disease"/>
            <person name="Wu L."/>
            <person name="Ma J."/>
        </authorList>
    </citation>
    <scope>NUCLEOTIDE SEQUENCE [LARGE SCALE GENOMIC DNA]</scope>
    <source>
        <strain evidence="6">CCUG 50754</strain>
    </source>
</reference>
<evidence type="ECO:0000256" key="2">
    <source>
        <dbReference type="ARBA" id="ARBA00022679"/>
    </source>
</evidence>
<comment type="caution">
    <text evidence="5">The sequence shown here is derived from an EMBL/GenBank/DDBJ whole genome shotgun (WGS) entry which is preliminary data.</text>
</comment>
<dbReference type="SUPFAM" id="SSF53335">
    <property type="entry name" value="S-adenosyl-L-methionine-dependent methyltransferases"/>
    <property type="match status" value="1"/>
</dbReference>
<evidence type="ECO:0000259" key="4">
    <source>
        <dbReference type="Pfam" id="PF13649"/>
    </source>
</evidence>
<dbReference type="GO" id="GO:0032259">
    <property type="term" value="P:methylation"/>
    <property type="evidence" value="ECO:0007669"/>
    <property type="project" value="UniProtKB-KW"/>
</dbReference>
<dbReference type="Gene3D" id="3.40.50.150">
    <property type="entry name" value="Vaccinia Virus protein VP39"/>
    <property type="match status" value="1"/>
</dbReference>
<dbReference type="Pfam" id="PF13649">
    <property type="entry name" value="Methyltransf_25"/>
    <property type="match status" value="1"/>
</dbReference>
<keyword evidence="2" id="KW-0808">Transferase</keyword>
<name>A0ABW2ZN41_9MICO</name>
<dbReference type="Proteomes" id="UP001597042">
    <property type="component" value="Unassembled WGS sequence"/>
</dbReference>
<evidence type="ECO:0000256" key="3">
    <source>
        <dbReference type="ARBA" id="ARBA00022691"/>
    </source>
</evidence>
<dbReference type="EMBL" id="JBHTIM010000001">
    <property type="protein sequence ID" value="MFD0780037.1"/>
    <property type="molecule type" value="Genomic_DNA"/>
</dbReference>
<proteinExistence type="predicted"/>
<organism evidence="5 6">
    <name type="scientific">Microbacterium koreense</name>
    <dbReference type="NCBI Taxonomy" id="323761"/>
    <lineage>
        <taxon>Bacteria</taxon>
        <taxon>Bacillati</taxon>
        <taxon>Actinomycetota</taxon>
        <taxon>Actinomycetes</taxon>
        <taxon>Micrococcales</taxon>
        <taxon>Microbacteriaceae</taxon>
        <taxon>Microbacterium</taxon>
    </lineage>
</organism>
<keyword evidence="3" id="KW-0949">S-adenosyl-L-methionine</keyword>
<keyword evidence="1 5" id="KW-0489">Methyltransferase</keyword>
<evidence type="ECO:0000313" key="5">
    <source>
        <dbReference type="EMBL" id="MFD0780037.1"/>
    </source>
</evidence>
<evidence type="ECO:0000256" key="1">
    <source>
        <dbReference type="ARBA" id="ARBA00022603"/>
    </source>
</evidence>
<keyword evidence="6" id="KW-1185">Reference proteome</keyword>
<gene>
    <name evidence="5" type="ORF">ACFQZV_01835</name>
</gene>
<protein>
    <submittedName>
        <fullName evidence="5">Methyltransferase domain-containing protein</fullName>
    </submittedName>
</protein>